<dbReference type="Pfam" id="PF00583">
    <property type="entry name" value="Acetyltransf_1"/>
    <property type="match status" value="1"/>
</dbReference>
<name>A0A2A4HWS4_9SPHN</name>
<dbReference type="GO" id="GO:0008080">
    <property type="term" value="F:N-acetyltransferase activity"/>
    <property type="evidence" value="ECO:0007669"/>
    <property type="project" value="TreeGrafter"/>
</dbReference>
<keyword evidence="2" id="KW-0012">Acyltransferase</keyword>
<protein>
    <submittedName>
        <fullName evidence="4">GNAT family N-acetyltransferase</fullName>
    </submittedName>
</protein>
<dbReference type="EMBL" id="NWVD01000003">
    <property type="protein sequence ID" value="PCG08986.1"/>
    <property type="molecule type" value="Genomic_DNA"/>
</dbReference>
<dbReference type="InterPro" id="IPR016181">
    <property type="entry name" value="Acyl_CoA_acyltransferase"/>
</dbReference>
<evidence type="ECO:0000259" key="3">
    <source>
        <dbReference type="PROSITE" id="PS51186"/>
    </source>
</evidence>
<evidence type="ECO:0000256" key="2">
    <source>
        <dbReference type="ARBA" id="ARBA00023315"/>
    </source>
</evidence>
<reference evidence="4 5" key="1">
    <citation type="submission" date="2017-09" db="EMBL/GenBank/DDBJ databases">
        <title>Sphingomonas ginsenosidimutans KACC 14949, whole genome shotgun sequence.</title>
        <authorList>
            <person name="Feng G."/>
            <person name="Zhu H."/>
        </authorList>
    </citation>
    <scope>NUCLEOTIDE SEQUENCE [LARGE SCALE GENOMIC DNA]</scope>
    <source>
        <strain evidence="4 5">KACC 14949</strain>
    </source>
</reference>
<dbReference type="PROSITE" id="PS51186">
    <property type="entry name" value="GNAT"/>
    <property type="match status" value="1"/>
</dbReference>
<evidence type="ECO:0000313" key="4">
    <source>
        <dbReference type="EMBL" id="PCG08986.1"/>
    </source>
</evidence>
<dbReference type="PANTHER" id="PTHR10545">
    <property type="entry name" value="DIAMINE N-ACETYLTRANSFERASE"/>
    <property type="match status" value="1"/>
</dbReference>
<accession>A0A2A4HWS4</accession>
<dbReference type="SUPFAM" id="SSF55729">
    <property type="entry name" value="Acyl-CoA N-acyltransferases (Nat)"/>
    <property type="match status" value="1"/>
</dbReference>
<dbReference type="CDD" id="cd04301">
    <property type="entry name" value="NAT_SF"/>
    <property type="match status" value="1"/>
</dbReference>
<keyword evidence="1 4" id="KW-0808">Transferase</keyword>
<feature type="domain" description="N-acetyltransferase" evidence="3">
    <location>
        <begin position="1"/>
        <end position="133"/>
    </location>
</feature>
<gene>
    <name evidence="4" type="ORF">COA17_08745</name>
</gene>
<dbReference type="InterPro" id="IPR000182">
    <property type="entry name" value="GNAT_dom"/>
</dbReference>
<sequence>MLPLIRRHAEYECVEANVSEAALRSALDDPPVVLTAWIATQTGEPVGYATATADFSTWSGQSFLYLDCLFVQEQCRGRGVGAQLLAAVRATAASRGMAEIQWQTPEWNEGAIRFYRREGATVLRKARFTLRTT</sequence>
<keyword evidence="5" id="KW-1185">Reference proteome</keyword>
<organism evidence="4 5">
    <name type="scientific">Sphingomonas ginsenosidimutans</name>
    <dbReference type="NCBI Taxonomy" id="862134"/>
    <lineage>
        <taxon>Bacteria</taxon>
        <taxon>Pseudomonadati</taxon>
        <taxon>Pseudomonadota</taxon>
        <taxon>Alphaproteobacteria</taxon>
        <taxon>Sphingomonadales</taxon>
        <taxon>Sphingomonadaceae</taxon>
        <taxon>Sphingomonas</taxon>
    </lineage>
</organism>
<dbReference type="InterPro" id="IPR051016">
    <property type="entry name" value="Diverse_Substrate_AcTransf"/>
</dbReference>
<comment type="caution">
    <text evidence="4">The sequence shown here is derived from an EMBL/GenBank/DDBJ whole genome shotgun (WGS) entry which is preliminary data.</text>
</comment>
<dbReference type="Proteomes" id="UP000218784">
    <property type="component" value="Unassembled WGS sequence"/>
</dbReference>
<dbReference type="PANTHER" id="PTHR10545:SF29">
    <property type="entry name" value="GH14572P-RELATED"/>
    <property type="match status" value="1"/>
</dbReference>
<evidence type="ECO:0000256" key="1">
    <source>
        <dbReference type="ARBA" id="ARBA00022679"/>
    </source>
</evidence>
<dbReference type="RefSeq" id="WP_096611780.1">
    <property type="nucleotide sequence ID" value="NZ_NWVD01000003.1"/>
</dbReference>
<evidence type="ECO:0000313" key="5">
    <source>
        <dbReference type="Proteomes" id="UP000218784"/>
    </source>
</evidence>
<proteinExistence type="predicted"/>
<dbReference type="Gene3D" id="3.40.630.30">
    <property type="match status" value="1"/>
</dbReference>
<dbReference type="AlphaFoldDB" id="A0A2A4HWS4"/>